<comment type="caution">
    <text evidence="2">The sequence shown here is derived from an EMBL/GenBank/DDBJ whole genome shotgun (WGS) entry which is preliminary data.</text>
</comment>
<proteinExistence type="predicted"/>
<keyword evidence="3" id="KW-1185">Reference proteome</keyword>
<protein>
    <submittedName>
        <fullName evidence="2">Uncharacterized protein</fullName>
    </submittedName>
</protein>
<reference evidence="2 3" key="1">
    <citation type="submission" date="2020-02" db="EMBL/GenBank/DDBJ databases">
        <title>Draft genome sequence of Haematococcus lacustris strain NIES-144.</title>
        <authorList>
            <person name="Morimoto D."/>
            <person name="Nakagawa S."/>
            <person name="Yoshida T."/>
            <person name="Sawayama S."/>
        </authorList>
    </citation>
    <scope>NUCLEOTIDE SEQUENCE [LARGE SCALE GENOMIC DNA]</scope>
    <source>
        <strain evidence="2 3">NIES-144</strain>
    </source>
</reference>
<organism evidence="2 3">
    <name type="scientific">Haematococcus lacustris</name>
    <name type="common">Green alga</name>
    <name type="synonym">Haematococcus pluvialis</name>
    <dbReference type="NCBI Taxonomy" id="44745"/>
    <lineage>
        <taxon>Eukaryota</taxon>
        <taxon>Viridiplantae</taxon>
        <taxon>Chlorophyta</taxon>
        <taxon>core chlorophytes</taxon>
        <taxon>Chlorophyceae</taxon>
        <taxon>CS clade</taxon>
        <taxon>Chlamydomonadales</taxon>
        <taxon>Haematococcaceae</taxon>
        <taxon>Haematococcus</taxon>
    </lineage>
</organism>
<feature type="compositionally biased region" description="Low complexity" evidence="1">
    <location>
        <begin position="42"/>
        <end position="82"/>
    </location>
</feature>
<name>A0A6A0AM89_HAELA</name>
<feature type="compositionally biased region" description="Polar residues" evidence="1">
    <location>
        <begin position="23"/>
        <end position="34"/>
    </location>
</feature>
<evidence type="ECO:0000256" key="1">
    <source>
        <dbReference type="SAM" id="MobiDB-lite"/>
    </source>
</evidence>
<feature type="region of interest" description="Disordered" evidence="1">
    <location>
        <begin position="14"/>
        <end position="82"/>
    </location>
</feature>
<evidence type="ECO:0000313" key="2">
    <source>
        <dbReference type="EMBL" id="GFH33688.1"/>
    </source>
</evidence>
<gene>
    <name evidence="2" type="ORF">HaLaN_33096</name>
</gene>
<dbReference type="EMBL" id="BLLF01009334">
    <property type="protein sequence ID" value="GFH33688.1"/>
    <property type="molecule type" value="Genomic_DNA"/>
</dbReference>
<evidence type="ECO:0000313" key="3">
    <source>
        <dbReference type="Proteomes" id="UP000485058"/>
    </source>
</evidence>
<sequence length="82" mass="7874">MSYGRSNRDRSLFYLSAPAEGGNSLQQTSSSGSARETVGAQPAAPAAASTAVRPAASAAAPSAPAATLVAARPATPAAASTA</sequence>
<accession>A0A6A0AM89</accession>
<feature type="non-terminal residue" evidence="2">
    <location>
        <position position="82"/>
    </location>
</feature>
<dbReference type="Proteomes" id="UP000485058">
    <property type="component" value="Unassembled WGS sequence"/>
</dbReference>
<dbReference type="AlphaFoldDB" id="A0A6A0AM89"/>